<protein>
    <submittedName>
        <fullName evidence="1">Zn-finger protein</fullName>
    </submittedName>
</protein>
<gene>
    <name evidence="1" type="ORF">LCPAC406_02110</name>
</gene>
<name>A0A481ZDN0_9VIRU</name>
<organism evidence="1">
    <name type="scientific">Pithovirus LCPAC406</name>
    <dbReference type="NCBI Taxonomy" id="2506599"/>
    <lineage>
        <taxon>Viruses</taxon>
        <taxon>Pithoviruses</taxon>
    </lineage>
</organism>
<sequence length="159" mass="19171">MSIFCLGITKERKRCKRYVPNRDYCHHHTKQNLTSKDWVEYWSILNDKEIVVLSTLQYSEEYLWKHKNSRFFAHYIYKDYKTCLTKELSPIHIDILIDLINEFIGINYIWIAIGELDRFPIIDFVGMDCKHKLKKASIYCAKIGKVYERSHFESQRIII</sequence>
<proteinExistence type="predicted"/>
<reference evidence="1" key="1">
    <citation type="journal article" date="2019" name="MBio">
        <title>Virus Genomes from Deep Sea Sediments Expand the Ocean Megavirome and Support Independent Origins of Viral Gigantism.</title>
        <authorList>
            <person name="Backstrom D."/>
            <person name="Yutin N."/>
            <person name="Jorgensen S.L."/>
            <person name="Dharamshi J."/>
            <person name="Homa F."/>
            <person name="Zaremba-Niedwiedzka K."/>
            <person name="Spang A."/>
            <person name="Wolf Y.I."/>
            <person name="Koonin E.V."/>
            <person name="Ettema T.J."/>
        </authorList>
    </citation>
    <scope>NUCLEOTIDE SEQUENCE</scope>
</reference>
<accession>A0A481ZDN0</accession>
<dbReference type="EMBL" id="MK500607">
    <property type="protein sequence ID" value="QBK93897.1"/>
    <property type="molecule type" value="Genomic_DNA"/>
</dbReference>
<evidence type="ECO:0000313" key="1">
    <source>
        <dbReference type="EMBL" id="QBK93897.1"/>
    </source>
</evidence>